<reference evidence="2" key="1">
    <citation type="submission" date="2014-09" db="EMBL/GenBank/DDBJ databases">
        <authorList>
            <person name="Magalhaes I.L.F."/>
            <person name="Oliveira U."/>
            <person name="Santos F.R."/>
            <person name="Vidigal T.H.D.A."/>
            <person name="Brescovit A.D."/>
            <person name="Santos A.J."/>
        </authorList>
    </citation>
    <scope>NUCLEOTIDE SEQUENCE</scope>
    <source>
        <tissue evidence="2">Shoot tissue taken approximately 20 cm above the soil surface</tissue>
    </source>
</reference>
<evidence type="ECO:0000256" key="1">
    <source>
        <dbReference type="SAM" id="SignalP"/>
    </source>
</evidence>
<accession>A0A0A8ZJN2</accession>
<sequence length="46" mass="5433">MKMTRDLFFFLTYIILGIQNYINQGHNQCKRSTNVHNQKVQSTTIS</sequence>
<evidence type="ECO:0000313" key="2">
    <source>
        <dbReference type="EMBL" id="JAD39584.1"/>
    </source>
</evidence>
<feature type="chain" id="PRO_5002043624" evidence="1">
    <location>
        <begin position="18"/>
        <end position="46"/>
    </location>
</feature>
<name>A0A0A8ZJN2_ARUDO</name>
<protein>
    <submittedName>
        <fullName evidence="2">Uncharacterized protein</fullName>
    </submittedName>
</protein>
<dbReference type="AlphaFoldDB" id="A0A0A8ZJN2"/>
<proteinExistence type="predicted"/>
<keyword evidence="1" id="KW-0732">Signal</keyword>
<dbReference type="EMBL" id="GBRH01258311">
    <property type="protein sequence ID" value="JAD39584.1"/>
    <property type="molecule type" value="Transcribed_RNA"/>
</dbReference>
<reference evidence="2" key="2">
    <citation type="journal article" date="2015" name="Data Brief">
        <title>Shoot transcriptome of the giant reed, Arundo donax.</title>
        <authorList>
            <person name="Barrero R.A."/>
            <person name="Guerrero F.D."/>
            <person name="Moolhuijzen P."/>
            <person name="Goolsby J.A."/>
            <person name="Tidwell J."/>
            <person name="Bellgard S.E."/>
            <person name="Bellgard M.I."/>
        </authorList>
    </citation>
    <scope>NUCLEOTIDE SEQUENCE</scope>
    <source>
        <tissue evidence="2">Shoot tissue taken approximately 20 cm above the soil surface</tissue>
    </source>
</reference>
<feature type="signal peptide" evidence="1">
    <location>
        <begin position="1"/>
        <end position="17"/>
    </location>
</feature>
<organism evidence="2">
    <name type="scientific">Arundo donax</name>
    <name type="common">Giant reed</name>
    <name type="synonym">Donax arundinaceus</name>
    <dbReference type="NCBI Taxonomy" id="35708"/>
    <lineage>
        <taxon>Eukaryota</taxon>
        <taxon>Viridiplantae</taxon>
        <taxon>Streptophyta</taxon>
        <taxon>Embryophyta</taxon>
        <taxon>Tracheophyta</taxon>
        <taxon>Spermatophyta</taxon>
        <taxon>Magnoliopsida</taxon>
        <taxon>Liliopsida</taxon>
        <taxon>Poales</taxon>
        <taxon>Poaceae</taxon>
        <taxon>PACMAD clade</taxon>
        <taxon>Arundinoideae</taxon>
        <taxon>Arundineae</taxon>
        <taxon>Arundo</taxon>
    </lineage>
</organism>